<feature type="transmembrane region" description="Helical" evidence="5">
    <location>
        <begin position="98"/>
        <end position="115"/>
    </location>
</feature>
<evidence type="ECO:0000256" key="5">
    <source>
        <dbReference type="SAM" id="Phobius"/>
    </source>
</evidence>
<feature type="transmembrane region" description="Helical" evidence="5">
    <location>
        <begin position="249"/>
        <end position="269"/>
    </location>
</feature>
<dbReference type="Pfam" id="PF01040">
    <property type="entry name" value="UbiA"/>
    <property type="match status" value="1"/>
</dbReference>
<dbReference type="AlphaFoldDB" id="A0A318XMV3"/>
<gene>
    <name evidence="6" type="ORF">LY28_01738</name>
</gene>
<keyword evidence="2 5" id="KW-0812">Transmembrane</keyword>
<reference evidence="6 7" key="1">
    <citation type="submission" date="2018-06" db="EMBL/GenBank/DDBJ databases">
        <title>Genomic Encyclopedia of Type Strains, Phase I: the one thousand microbial genomes (KMG-I) project.</title>
        <authorList>
            <person name="Kyrpides N."/>
        </authorList>
    </citation>
    <scope>NUCLEOTIDE SEQUENCE [LARGE SCALE GENOMIC DNA]</scope>
    <source>
        <strain evidence="6 7">DSM 19573</strain>
    </source>
</reference>
<comment type="subcellular location">
    <subcellularLocation>
        <location evidence="1">Membrane</location>
        <topology evidence="1">Multi-pass membrane protein</topology>
    </subcellularLocation>
</comment>
<dbReference type="InterPro" id="IPR000537">
    <property type="entry name" value="UbiA_prenyltransferase"/>
</dbReference>
<feature type="transmembrane region" description="Helical" evidence="5">
    <location>
        <begin position="20"/>
        <end position="39"/>
    </location>
</feature>
<dbReference type="OrthoDB" id="2079265at2"/>
<feature type="transmembrane region" description="Helical" evidence="5">
    <location>
        <begin position="45"/>
        <end position="68"/>
    </location>
</feature>
<dbReference type="EMBL" id="QKMR01000008">
    <property type="protein sequence ID" value="PYG88028.1"/>
    <property type="molecule type" value="Genomic_DNA"/>
</dbReference>
<evidence type="ECO:0000256" key="2">
    <source>
        <dbReference type="ARBA" id="ARBA00022692"/>
    </source>
</evidence>
<feature type="transmembrane region" description="Helical" evidence="5">
    <location>
        <begin position="147"/>
        <end position="167"/>
    </location>
</feature>
<feature type="transmembrane region" description="Helical" evidence="5">
    <location>
        <begin position="289"/>
        <end position="310"/>
    </location>
</feature>
<feature type="transmembrane region" description="Helical" evidence="5">
    <location>
        <begin position="121"/>
        <end position="140"/>
    </location>
</feature>
<evidence type="ECO:0000256" key="4">
    <source>
        <dbReference type="ARBA" id="ARBA00023136"/>
    </source>
</evidence>
<keyword evidence="7" id="KW-1185">Reference proteome</keyword>
<evidence type="ECO:0000313" key="6">
    <source>
        <dbReference type="EMBL" id="PYG88028.1"/>
    </source>
</evidence>
<keyword evidence="3 5" id="KW-1133">Transmembrane helix</keyword>
<proteinExistence type="predicted"/>
<feature type="transmembrane region" description="Helical" evidence="5">
    <location>
        <begin position="173"/>
        <end position="195"/>
    </location>
</feature>
<sequence>MKVSFFEKLKAFLVVNRFEFTPVSEGIILSFMILNLGSFKELISIPVILAFITYNIATYWGGAINVYFDYNFDKKSPTKVRLTKAIDVLGKPFVRKMLVVEFLLFSLSGFLLSYFTKNYNLLILLIIGTFFTMAYSIEPLRFKRRGILNSISLFLIIMFLPPLYGWLTLNSSLSVPVFLMILGLAFVQYGNGLYYTAADYTEDKADGIITPPVQMGVLKAVKVSLLLVMLGGILLVYGYSNLEYLNTSGLILTTLGQLVPFLGILQLLVKSKNDTTVMETLIKRYEMRIPVWVAISSFSILFSNVFFMIYR</sequence>
<evidence type="ECO:0000256" key="3">
    <source>
        <dbReference type="ARBA" id="ARBA00022989"/>
    </source>
</evidence>
<evidence type="ECO:0000256" key="1">
    <source>
        <dbReference type="ARBA" id="ARBA00004141"/>
    </source>
</evidence>
<dbReference type="GO" id="GO:0016765">
    <property type="term" value="F:transferase activity, transferring alkyl or aryl (other than methyl) groups"/>
    <property type="evidence" value="ECO:0007669"/>
    <property type="project" value="InterPro"/>
</dbReference>
<dbReference type="Proteomes" id="UP000248132">
    <property type="component" value="Unassembled WGS sequence"/>
</dbReference>
<dbReference type="InterPro" id="IPR044878">
    <property type="entry name" value="UbiA_sf"/>
</dbReference>
<protein>
    <submittedName>
        <fullName evidence="6">UbiA prenyltransferase family protein</fullName>
    </submittedName>
</protein>
<evidence type="ECO:0000313" key="7">
    <source>
        <dbReference type="Proteomes" id="UP000248132"/>
    </source>
</evidence>
<dbReference type="RefSeq" id="WP_110461775.1">
    <property type="nucleotide sequence ID" value="NZ_QKMR01000008.1"/>
</dbReference>
<accession>A0A318XMV3</accession>
<name>A0A318XMV3_9FIRM</name>
<dbReference type="Gene3D" id="1.10.357.140">
    <property type="entry name" value="UbiA prenyltransferase"/>
    <property type="match status" value="1"/>
</dbReference>
<comment type="caution">
    <text evidence="6">The sequence shown here is derived from an EMBL/GenBank/DDBJ whole genome shotgun (WGS) entry which is preliminary data.</text>
</comment>
<feature type="transmembrane region" description="Helical" evidence="5">
    <location>
        <begin position="216"/>
        <end position="237"/>
    </location>
</feature>
<keyword evidence="4 5" id="KW-0472">Membrane</keyword>
<keyword evidence="6" id="KW-0808">Transferase</keyword>
<organism evidence="6 7">
    <name type="scientific">Ruminiclostridium sufflavum DSM 19573</name>
    <dbReference type="NCBI Taxonomy" id="1121337"/>
    <lineage>
        <taxon>Bacteria</taxon>
        <taxon>Bacillati</taxon>
        <taxon>Bacillota</taxon>
        <taxon>Clostridia</taxon>
        <taxon>Eubacteriales</taxon>
        <taxon>Oscillospiraceae</taxon>
        <taxon>Ruminiclostridium</taxon>
    </lineage>
</organism>
<dbReference type="GO" id="GO:0016020">
    <property type="term" value="C:membrane"/>
    <property type="evidence" value="ECO:0007669"/>
    <property type="project" value="UniProtKB-SubCell"/>
</dbReference>